<evidence type="ECO:0008006" key="6">
    <source>
        <dbReference type="Google" id="ProtNLM"/>
    </source>
</evidence>
<evidence type="ECO:0000256" key="3">
    <source>
        <dbReference type="SAM" id="SignalP"/>
    </source>
</evidence>
<reference evidence="5" key="1">
    <citation type="journal article" date="2019" name="Int. J. Syst. Evol. Microbiol.">
        <title>The Global Catalogue of Microorganisms (GCM) 10K type strain sequencing project: providing services to taxonomists for standard genome sequencing and annotation.</title>
        <authorList>
            <consortium name="The Broad Institute Genomics Platform"/>
            <consortium name="The Broad Institute Genome Sequencing Center for Infectious Disease"/>
            <person name="Wu L."/>
            <person name="Ma J."/>
        </authorList>
    </citation>
    <scope>NUCLEOTIDE SEQUENCE [LARGE SCALE GENOMIC DNA]</scope>
    <source>
        <strain evidence="5">NBRC 104970</strain>
    </source>
</reference>
<feature type="chain" id="PRO_5045554555" description="Secreted protein" evidence="3">
    <location>
        <begin position="27"/>
        <end position="265"/>
    </location>
</feature>
<keyword evidence="2" id="KW-1133">Transmembrane helix</keyword>
<sequence length="265" mass="29591">MHPLPRYLVLLPALLTLALDPLLASAAATFDTGALLDRPNASAAQLLRNHGYRDVHTANGTGRDWVDWWNEEAQDCLVTSQDSRHYVSVQPTTAEECRQYLNSAGGSGTGLAVAAGAAALIGAVALYNHNKHRRDKEEQAQQDQDQYDRGYQDAIYHRRRDNRDRNDAYDRGYDSGVADAGYRHDEYRGHRGNHGYVEVSDLVGARAAGGESELRARGFRNIDGDKGWHRSYTTWWNARADECVQVVTRDGRYSRVEVVGDDRCA</sequence>
<dbReference type="Proteomes" id="UP001156836">
    <property type="component" value="Unassembled WGS sequence"/>
</dbReference>
<keyword evidence="2" id="KW-0472">Membrane</keyword>
<organism evidence="4 5">
    <name type="scientific">Chitiniphilus shinanonensis</name>
    <dbReference type="NCBI Taxonomy" id="553088"/>
    <lineage>
        <taxon>Bacteria</taxon>
        <taxon>Pseudomonadati</taxon>
        <taxon>Pseudomonadota</taxon>
        <taxon>Betaproteobacteria</taxon>
        <taxon>Neisseriales</taxon>
        <taxon>Chitinibacteraceae</taxon>
        <taxon>Chitiniphilus</taxon>
    </lineage>
</organism>
<feature type="transmembrane region" description="Helical" evidence="2">
    <location>
        <begin position="108"/>
        <end position="127"/>
    </location>
</feature>
<feature type="signal peptide" evidence="3">
    <location>
        <begin position="1"/>
        <end position="26"/>
    </location>
</feature>
<feature type="region of interest" description="Disordered" evidence="1">
    <location>
        <begin position="132"/>
        <end position="172"/>
    </location>
</feature>
<accession>A0ABQ6BTR8</accession>
<name>A0ABQ6BTR8_9NEIS</name>
<keyword evidence="5" id="KW-1185">Reference proteome</keyword>
<evidence type="ECO:0000313" key="4">
    <source>
        <dbReference type="EMBL" id="GLS05166.1"/>
    </source>
</evidence>
<evidence type="ECO:0000313" key="5">
    <source>
        <dbReference type="Proteomes" id="UP001156836"/>
    </source>
</evidence>
<evidence type="ECO:0000256" key="1">
    <source>
        <dbReference type="SAM" id="MobiDB-lite"/>
    </source>
</evidence>
<evidence type="ECO:0000256" key="2">
    <source>
        <dbReference type="SAM" id="Phobius"/>
    </source>
</evidence>
<protein>
    <recommendedName>
        <fullName evidence="6">Secreted protein</fullName>
    </recommendedName>
</protein>
<dbReference type="EMBL" id="BSOZ01000037">
    <property type="protein sequence ID" value="GLS05166.1"/>
    <property type="molecule type" value="Genomic_DNA"/>
</dbReference>
<comment type="caution">
    <text evidence="4">The sequence shown here is derived from an EMBL/GenBank/DDBJ whole genome shotgun (WGS) entry which is preliminary data.</text>
</comment>
<gene>
    <name evidence="4" type="ORF">GCM10007860_23160</name>
</gene>
<dbReference type="RefSeq" id="WP_018747334.1">
    <property type="nucleotide sequence ID" value="NZ_BSOZ01000037.1"/>
</dbReference>
<keyword evidence="3" id="KW-0732">Signal</keyword>
<feature type="compositionally biased region" description="Basic and acidic residues" evidence="1">
    <location>
        <begin position="161"/>
        <end position="172"/>
    </location>
</feature>
<keyword evidence="2" id="KW-0812">Transmembrane</keyword>
<proteinExistence type="predicted"/>